<accession>A0A396RJM7</accession>
<feature type="transmembrane region" description="Helical" evidence="6">
    <location>
        <begin position="324"/>
        <end position="341"/>
    </location>
</feature>
<feature type="transmembrane region" description="Helical" evidence="6">
    <location>
        <begin position="35"/>
        <end position="53"/>
    </location>
</feature>
<keyword evidence="2" id="KW-1003">Cell membrane</keyword>
<feature type="domain" description="DUF4131" evidence="8">
    <location>
        <begin position="57"/>
        <end position="192"/>
    </location>
</feature>
<name>A0A396RJM7_9SPHN</name>
<dbReference type="NCBIfam" id="TIGR00360">
    <property type="entry name" value="ComEC_N-term"/>
    <property type="match status" value="1"/>
</dbReference>
<feature type="transmembrane region" description="Helical" evidence="6">
    <location>
        <begin position="472"/>
        <end position="493"/>
    </location>
</feature>
<gene>
    <name evidence="9" type="ORF">D1610_16210</name>
</gene>
<evidence type="ECO:0000313" key="9">
    <source>
        <dbReference type="EMBL" id="RHW16377.1"/>
    </source>
</evidence>
<dbReference type="GO" id="GO:0005886">
    <property type="term" value="C:plasma membrane"/>
    <property type="evidence" value="ECO:0007669"/>
    <property type="project" value="UniProtKB-SubCell"/>
</dbReference>
<feature type="transmembrane region" description="Helical" evidence="6">
    <location>
        <begin position="408"/>
        <end position="431"/>
    </location>
</feature>
<dbReference type="EMBL" id="QWLV01000010">
    <property type="protein sequence ID" value="RHW16377.1"/>
    <property type="molecule type" value="Genomic_DNA"/>
</dbReference>
<feature type="transmembrane region" description="Helical" evidence="6">
    <location>
        <begin position="300"/>
        <end position="318"/>
    </location>
</feature>
<dbReference type="InterPro" id="IPR004477">
    <property type="entry name" value="ComEC_N"/>
</dbReference>
<sequence>MASTTGGASTAYEERGQWPRPVQLGRLLEIERDRLALWLPVMLGLGIAGWFLLSRPAEWMALILVGLALSAAGAMDWRGRGGRAAFWAGLAIALGCALIWVRAERLAAPVLERPAVVEMRGRVIAADPLPARDMVRLTIAPEKGSELPPRVRVNAAEETKVAPGAIVRLRARLMPPADAAVPGAYDFRRVAWFLQLGATGRALSPVEIISGGDRAPGLRDRLTAHIQAQLPGSVGGVASALVTGDRGAISEKDDEALRRAGLTHLLSVSGLHVTAVVGATFLVVLRLLALSPWLALRAPLRLIAAGVAAAAAVGYTLLAGAEVPTIRSCVAALLVLLALALGREAITMRLVAAGAAIVLLVWPESLAGPSFQLSFAAVASIVALHEHARVKALLARREEGLAAKTGRVLLSLLLTGVAVEIALMPIVLFHFHKAGLYGAAANIVAIPLTTFVIMPLEALALLLDPVGLGAPVWWLAGLALQALLALAHAVAAAPGSVTAIPHVPDGAFALVIAGGLWLLLWHSRLRLAGLAPIAAGLIWIAATPPPDLLVTGDGRHAAIRTGDGLALLRARAGDYVRDTLAENGGAEDELADLAAMPNARCSADLCVADIARDGRTWRILATRSSYFVDIADMAPLCTSADIAISDRRLPGSCTPRWLKLDRAGLERTGGVAITFDDPVVRTVRKPDAEHPWRNPETVMPPR</sequence>
<comment type="caution">
    <text evidence="9">The sequence shown here is derived from an EMBL/GenBank/DDBJ whole genome shotgun (WGS) entry which is preliminary data.</text>
</comment>
<evidence type="ECO:0000259" key="7">
    <source>
        <dbReference type="Pfam" id="PF03772"/>
    </source>
</evidence>
<reference evidence="9 10" key="1">
    <citation type="submission" date="2018-08" db="EMBL/GenBank/DDBJ databases">
        <title>The multiple taxonomic identification of Sphingomonas gilva.</title>
        <authorList>
            <person name="Zhu D."/>
            <person name="Zheng S."/>
        </authorList>
    </citation>
    <scope>NUCLEOTIDE SEQUENCE [LARGE SCALE GENOMIC DNA]</scope>
    <source>
        <strain evidence="9 10">ZDH117</strain>
    </source>
</reference>
<dbReference type="PANTHER" id="PTHR30619:SF1">
    <property type="entry name" value="RECOMBINATION PROTEIN 2"/>
    <property type="match status" value="1"/>
</dbReference>
<evidence type="ECO:0000256" key="4">
    <source>
        <dbReference type="ARBA" id="ARBA00022989"/>
    </source>
</evidence>
<evidence type="ECO:0000256" key="5">
    <source>
        <dbReference type="ARBA" id="ARBA00023136"/>
    </source>
</evidence>
<evidence type="ECO:0000313" key="10">
    <source>
        <dbReference type="Proteomes" id="UP000266693"/>
    </source>
</evidence>
<evidence type="ECO:0000256" key="3">
    <source>
        <dbReference type="ARBA" id="ARBA00022692"/>
    </source>
</evidence>
<dbReference type="InterPro" id="IPR052159">
    <property type="entry name" value="Competence_DNA_uptake"/>
</dbReference>
<evidence type="ECO:0000259" key="8">
    <source>
        <dbReference type="Pfam" id="PF13567"/>
    </source>
</evidence>
<feature type="transmembrane region" description="Helical" evidence="6">
    <location>
        <begin position="437"/>
        <end position="460"/>
    </location>
</feature>
<keyword evidence="3 6" id="KW-0812">Transmembrane</keyword>
<evidence type="ECO:0000256" key="2">
    <source>
        <dbReference type="ARBA" id="ARBA00022475"/>
    </source>
</evidence>
<keyword evidence="4 6" id="KW-1133">Transmembrane helix</keyword>
<feature type="transmembrane region" description="Helical" evidence="6">
    <location>
        <begin position="84"/>
        <end position="103"/>
    </location>
</feature>
<keyword evidence="5 6" id="KW-0472">Membrane</keyword>
<dbReference type="OrthoDB" id="9790149at2"/>
<feature type="transmembrane region" description="Helical" evidence="6">
    <location>
        <begin position="265"/>
        <end position="288"/>
    </location>
</feature>
<dbReference type="AlphaFoldDB" id="A0A396RJM7"/>
<dbReference type="InterPro" id="IPR025405">
    <property type="entry name" value="DUF4131"/>
</dbReference>
<protein>
    <submittedName>
        <fullName evidence="9">ComEC family competence protein</fullName>
    </submittedName>
</protein>
<dbReference type="Proteomes" id="UP000266693">
    <property type="component" value="Unassembled WGS sequence"/>
</dbReference>
<dbReference type="Pfam" id="PF13567">
    <property type="entry name" value="DUF4131"/>
    <property type="match status" value="1"/>
</dbReference>
<proteinExistence type="predicted"/>
<evidence type="ECO:0000256" key="1">
    <source>
        <dbReference type="ARBA" id="ARBA00004651"/>
    </source>
</evidence>
<feature type="domain" description="ComEC/Rec2-related protein" evidence="7">
    <location>
        <begin position="241"/>
        <end position="524"/>
    </location>
</feature>
<evidence type="ECO:0000256" key="6">
    <source>
        <dbReference type="SAM" id="Phobius"/>
    </source>
</evidence>
<comment type="subcellular location">
    <subcellularLocation>
        <location evidence="1">Cell membrane</location>
        <topology evidence="1">Multi-pass membrane protein</topology>
    </subcellularLocation>
</comment>
<keyword evidence="10" id="KW-1185">Reference proteome</keyword>
<dbReference type="Pfam" id="PF03772">
    <property type="entry name" value="Competence"/>
    <property type="match status" value="1"/>
</dbReference>
<feature type="transmembrane region" description="Helical" evidence="6">
    <location>
        <begin position="499"/>
        <end position="520"/>
    </location>
</feature>
<feature type="transmembrane region" description="Helical" evidence="6">
    <location>
        <begin position="369"/>
        <end position="388"/>
    </location>
</feature>
<organism evidence="9 10">
    <name type="scientific">Sphingomonas gilva</name>
    <dbReference type="NCBI Taxonomy" id="2305907"/>
    <lineage>
        <taxon>Bacteria</taxon>
        <taxon>Pseudomonadati</taxon>
        <taxon>Pseudomonadota</taxon>
        <taxon>Alphaproteobacteria</taxon>
        <taxon>Sphingomonadales</taxon>
        <taxon>Sphingomonadaceae</taxon>
        <taxon>Sphingomonas</taxon>
    </lineage>
</organism>
<dbReference type="PANTHER" id="PTHR30619">
    <property type="entry name" value="DNA INTERNALIZATION/COMPETENCE PROTEIN COMEC/REC2"/>
    <property type="match status" value="1"/>
</dbReference>